<dbReference type="InterPro" id="IPR001242">
    <property type="entry name" value="Condensation_dom"/>
</dbReference>
<dbReference type="Pfam" id="PF13193">
    <property type="entry name" value="AMP-binding_C"/>
    <property type="match status" value="2"/>
</dbReference>
<comment type="caution">
    <text evidence="6">The sequence shown here is derived from an EMBL/GenBank/DDBJ whole genome shotgun (WGS) entry which is preliminary data.</text>
</comment>
<keyword evidence="2" id="KW-0596">Phosphopantetheine</keyword>
<proteinExistence type="predicted"/>
<dbReference type="SUPFAM" id="SSF56801">
    <property type="entry name" value="Acetyl-CoA synthetase-like"/>
    <property type="match status" value="2"/>
</dbReference>
<dbReference type="InterPro" id="IPR006162">
    <property type="entry name" value="Ppantetheine_attach_site"/>
</dbReference>
<dbReference type="Gene3D" id="1.10.1200.10">
    <property type="entry name" value="ACP-like"/>
    <property type="match status" value="2"/>
</dbReference>
<evidence type="ECO:0000256" key="4">
    <source>
        <dbReference type="SAM" id="MobiDB-lite"/>
    </source>
</evidence>
<dbReference type="InterPro" id="IPR000873">
    <property type="entry name" value="AMP-dep_synth/lig_dom"/>
</dbReference>
<dbReference type="InterPro" id="IPR020802">
    <property type="entry name" value="TesA-like"/>
</dbReference>
<dbReference type="Pfam" id="PF00501">
    <property type="entry name" value="AMP-binding"/>
    <property type="match status" value="2"/>
</dbReference>
<dbReference type="InterPro" id="IPR020845">
    <property type="entry name" value="AMP-binding_CS"/>
</dbReference>
<dbReference type="EMBL" id="BAAAUX010000014">
    <property type="protein sequence ID" value="GAA2798128.1"/>
    <property type="molecule type" value="Genomic_DNA"/>
</dbReference>
<dbReference type="CDD" id="cd05930">
    <property type="entry name" value="A_NRPS"/>
    <property type="match status" value="1"/>
</dbReference>
<organism evidence="6 7">
    <name type="scientific">Saccharopolyspora taberi</name>
    <dbReference type="NCBI Taxonomy" id="60895"/>
    <lineage>
        <taxon>Bacteria</taxon>
        <taxon>Bacillati</taxon>
        <taxon>Actinomycetota</taxon>
        <taxon>Actinomycetes</taxon>
        <taxon>Pseudonocardiales</taxon>
        <taxon>Pseudonocardiaceae</taxon>
        <taxon>Saccharopolyspora</taxon>
    </lineage>
</organism>
<name>A0ABN3VGE8_9PSEU</name>
<dbReference type="Gene3D" id="3.30.300.30">
    <property type="match status" value="2"/>
</dbReference>
<dbReference type="SUPFAM" id="SSF47336">
    <property type="entry name" value="ACP-like"/>
    <property type="match status" value="2"/>
</dbReference>
<feature type="region of interest" description="Disordered" evidence="4">
    <location>
        <begin position="2023"/>
        <end position="2042"/>
    </location>
</feature>
<dbReference type="SMART" id="SM00823">
    <property type="entry name" value="PKS_PP"/>
    <property type="match status" value="2"/>
</dbReference>
<dbReference type="SMART" id="SM00824">
    <property type="entry name" value="PKS_TE"/>
    <property type="match status" value="1"/>
</dbReference>
<dbReference type="InterPro" id="IPR036736">
    <property type="entry name" value="ACP-like_sf"/>
</dbReference>
<feature type="region of interest" description="Disordered" evidence="4">
    <location>
        <begin position="1"/>
        <end position="22"/>
    </location>
</feature>
<accession>A0ABN3VGE8</accession>
<evidence type="ECO:0000313" key="6">
    <source>
        <dbReference type="EMBL" id="GAA2798128.1"/>
    </source>
</evidence>
<dbReference type="PROSITE" id="PS00455">
    <property type="entry name" value="AMP_BINDING"/>
    <property type="match status" value="2"/>
</dbReference>
<dbReference type="NCBIfam" id="TIGR01733">
    <property type="entry name" value="AA-adenyl-dom"/>
    <property type="match status" value="2"/>
</dbReference>
<dbReference type="InterPro" id="IPR010071">
    <property type="entry name" value="AA_adenyl_dom"/>
</dbReference>
<dbReference type="CDD" id="cd19531">
    <property type="entry name" value="LCL_NRPS-like"/>
    <property type="match status" value="2"/>
</dbReference>
<dbReference type="NCBIfam" id="NF003417">
    <property type="entry name" value="PRK04813.1"/>
    <property type="match status" value="2"/>
</dbReference>
<dbReference type="InterPro" id="IPR045851">
    <property type="entry name" value="AMP-bd_C_sf"/>
</dbReference>
<dbReference type="PANTHER" id="PTHR45527:SF1">
    <property type="entry name" value="FATTY ACID SYNTHASE"/>
    <property type="match status" value="1"/>
</dbReference>
<dbReference type="InterPro" id="IPR009081">
    <property type="entry name" value="PP-bd_ACP"/>
</dbReference>
<dbReference type="Gene3D" id="3.30.559.10">
    <property type="entry name" value="Chloramphenicol acetyltransferase-like domain"/>
    <property type="match status" value="2"/>
</dbReference>
<dbReference type="SUPFAM" id="SSF52777">
    <property type="entry name" value="CoA-dependent acyltransferases"/>
    <property type="match status" value="4"/>
</dbReference>
<dbReference type="Gene3D" id="2.30.38.10">
    <property type="entry name" value="Luciferase, Domain 3"/>
    <property type="match status" value="1"/>
</dbReference>
<gene>
    <name evidence="6" type="ORF">GCM10010470_36630</name>
</gene>
<feature type="domain" description="Carrier" evidence="5">
    <location>
        <begin position="984"/>
        <end position="1059"/>
    </location>
</feature>
<dbReference type="InterPro" id="IPR029058">
    <property type="entry name" value="AB_hydrolase_fold"/>
</dbReference>
<keyword evidence="7" id="KW-1185">Reference proteome</keyword>
<dbReference type="Gene3D" id="3.40.50.980">
    <property type="match status" value="2"/>
</dbReference>
<dbReference type="InterPro" id="IPR001031">
    <property type="entry name" value="Thioesterase"/>
</dbReference>
<dbReference type="SUPFAM" id="SSF53474">
    <property type="entry name" value="alpha/beta-Hydrolases"/>
    <property type="match status" value="1"/>
</dbReference>
<dbReference type="PANTHER" id="PTHR45527">
    <property type="entry name" value="NONRIBOSOMAL PEPTIDE SYNTHETASE"/>
    <property type="match status" value="1"/>
</dbReference>
<dbReference type="InterPro" id="IPR025110">
    <property type="entry name" value="AMP-bd_C"/>
</dbReference>
<dbReference type="Gene3D" id="3.30.559.30">
    <property type="entry name" value="Nonribosomal peptide synthetase, condensation domain"/>
    <property type="match status" value="2"/>
</dbReference>
<feature type="domain" description="Carrier" evidence="5">
    <location>
        <begin position="2038"/>
        <end position="2113"/>
    </location>
</feature>
<dbReference type="Gene3D" id="3.40.50.12780">
    <property type="entry name" value="N-terminal domain of ligase-like"/>
    <property type="match status" value="1"/>
</dbReference>
<comment type="cofactor">
    <cofactor evidence="1">
        <name>pantetheine 4'-phosphate</name>
        <dbReference type="ChEBI" id="CHEBI:47942"/>
    </cofactor>
</comment>
<evidence type="ECO:0000313" key="7">
    <source>
        <dbReference type="Proteomes" id="UP001500979"/>
    </source>
</evidence>
<dbReference type="InterPro" id="IPR020806">
    <property type="entry name" value="PKS_PP-bd"/>
</dbReference>
<evidence type="ECO:0000259" key="5">
    <source>
        <dbReference type="PROSITE" id="PS50075"/>
    </source>
</evidence>
<dbReference type="PROSITE" id="PS00012">
    <property type="entry name" value="PHOSPHOPANTETHEINE"/>
    <property type="match status" value="1"/>
</dbReference>
<sequence length="2377" mass="258701">MSEVPVTRSESTEQPKKNTAENDAAAADGYVFPLSFAQQRLWFLDQLSPGEATYNVPGMVRLSGAVDVDGLRWALDQIVARHESLRTRFAVVDDAPVQVVEPAARVDIEVTEAPGASEEDVWAWAGERARWTFDLRRGPLFRASMLRIASDEWVLVVVLHHSVSDGWSLGVLLRELSVLYGDYVAGRQPSLPELPIQYADFAVWQREWLEEGVLESQLDYWRSQLSGAPVGLPLPTDRPRTGQESRGGAQLPVSWNAELVDGLRGVARRSGATVYMTVLAAFQVVLGRFAGTEDVVVGSPVAGRTRPELEGLIGFFVNTLVMRTDLSGSPSFDEVLRRVRETALEAYAHQDVPFERLVEELAPPRDAGRTPLFQVMFVLQNAPMGQLELGDADVRASSVSTGTAKFELTLSLEEVAGGVEGYLEYDTSLFDADTAQRLIAALEQVLAAVVEDSSRPVGLLPLLPAPEYRRVIEEWNDTTRPLPETTVHGLFEQHARACPDDIALVGGTRRLTYGELNRKANRLAHHLLDGTAPETPIALYLTRSIDTVVAMLGVLKAGCAYVPLDMAAPAERLRFVIENSGAAVLVTHDELRGRLPETDVPIITLDDVEGTAETDPVPFPAVSQERLAYIMYTSGSTGRPKGVSVPHRAVVRLALSTEHVRITPEDTTLYLAPASFDAATFEIWAGLLNGARVAVADSDPLDLDELPRILREHGVTTLWLTAQLFHQVVEHDLDALSGIRNLLAGGDVLAPAHVRAVRERFPECRMINGYGPTENTTFTCCEVVSDVDGETPVPIGGPIANTRVYVLDEWLEPVPVGVFGELFVAGRGLARGYVGDGGLTAERFVPDPFGDGGRLYRTGDVVRWLPDGRLEFAGRVDHQVKIRGHRVELGEIESVLQRCPGVGQAVVVLREDIGGGPRLIGYVTGEGLNSAELSAWVGRSLPGYMVPSAVIVLEKFPVTPNGKVDRAGLPAPEREDVVGAGFAAPRGPVEQAVAEVWGGVLGLDQVGIHDDFFALGGHSLLATQIVTRLRETFGVAVSLRELFERPTVAALAELVTGASGREQAPPIPVADRNGPLPLSFAQQRLWFLDQLSPGEATYNVPGMVRLSGAVDLDGLRWALDQVVMRHESLRTRFAGTDDAPVQVVETAGRAGIEVAEELGASEEYVREWARRQARRSFDLQRGPLFRVSVLRVAPDEWLLVVVLHHSVSDGWSLGVLLRELSVLYGDYVAGRQSSLPELPVQYADFAVWQREWLDGDVLESQLEYWRSQLSGAPAGLSLPTDRPRTGQESRGGAQLPVSWDAEFVEGVRGVARRSGATVYMTVLAAFQVVLGRFAGTEDVVVGSPVAGRTRPELEGLIGFFVNTLVMRTDLSGSPSFDEVLRRVRETSLEAYAHQDVPFERLVEDLAPPRDVGRTPLFQVMFVLQNAPAGDLELNDVEVQALPVSTATAKFELTLSLGEVAGGIEGYLEYDTGLFDPGTAQRLITAVEQVLAAVIADPARPVKSLPLMPASELRRVTEEWNDTARPIPHNTVHELFEQHAQAHPDDTALVQGADRLSYDELNRKANRLAHQLLTRTAPETAVGILLDTSAETAISVLGAWKAGCAYVPLEPGFPDGRIRQMLADADVRVVLTRGSLADRVDTGVPVVRLDEVTEALKDYPDTNPARVSDPRHPAYIIYTSGSTGTPKGVVVEHRNATSYLVGITERFRLEPGDHYGLLQPLAVDSCLTVLIPALGHGGTLHVLGRDQSLDPDAVLEHFRRHPIDVLKIAPSHLAALLDAVPSPDLLPRKILALGGEASQWDWIRGTVAPLAGEDAEVSIHYGPTETTVGVLTNPVDPDEVPRGPLVPLGRPIANARVHVLDQAGEPVPVGVFGDIHIGGATVARGYLNRPDLTAERFVPDPFGDGERLYRTGDLGRRLPDGRLEFAGRIDHQVKIRGYRIELGEIEAVLERHESVRQAVVVARESVRGDKELVAYVVPGETAECAEDELRRFLEYWLPAHMVPGAVVVLAALPLGPQGKVDLRALPEPGPARDAEPSREPRNQVERQLAEIWEEALGTAPIGIDDDFFALGGHSLLAVRMMGLVRDRLDAAVPLAALFRKPTIAHLASMLEEVGTRQVLVPVRDEGSGPPLFCVHPVGGEVLCYAELARALERRLIAVQAPEETSATTIEQLAKLYAEEIRRAQPSGPYFLAGWSMGGLLAFEMAGELNRQGEEVGLLALLDTHVPPAHRASIAGHDELPVLSRFAADALRLANRDVDDLQDLDPLRLADILENAGISSKVDTQRLLDVFTRNSEAVAQHRLRPTDQRIVLFQSAEGNSGLARQWGPWAGSVDSHIVPGDHYSMLRPPQVHSLAELLRHQLDQAVRDCAGPQEESEGA</sequence>
<dbReference type="CDD" id="cd12117">
    <property type="entry name" value="A_NRPS_Srf_like"/>
    <property type="match status" value="1"/>
</dbReference>
<dbReference type="Pfam" id="PF00668">
    <property type="entry name" value="Condensation"/>
    <property type="match status" value="2"/>
</dbReference>
<dbReference type="Proteomes" id="UP001500979">
    <property type="component" value="Unassembled WGS sequence"/>
</dbReference>
<keyword evidence="3" id="KW-0597">Phosphoprotein</keyword>
<protein>
    <recommendedName>
        <fullName evidence="5">Carrier domain-containing protein</fullName>
    </recommendedName>
</protein>
<evidence type="ECO:0000256" key="3">
    <source>
        <dbReference type="ARBA" id="ARBA00022553"/>
    </source>
</evidence>
<dbReference type="Pfam" id="PF00975">
    <property type="entry name" value="Thioesterase"/>
    <property type="match status" value="1"/>
</dbReference>
<reference evidence="6 7" key="1">
    <citation type="journal article" date="2019" name="Int. J. Syst. Evol. Microbiol.">
        <title>The Global Catalogue of Microorganisms (GCM) 10K type strain sequencing project: providing services to taxonomists for standard genome sequencing and annotation.</title>
        <authorList>
            <consortium name="The Broad Institute Genomics Platform"/>
            <consortium name="The Broad Institute Genome Sequencing Center for Infectious Disease"/>
            <person name="Wu L."/>
            <person name="Ma J."/>
        </authorList>
    </citation>
    <scope>NUCLEOTIDE SEQUENCE [LARGE SCALE GENOMIC DNA]</scope>
    <source>
        <strain evidence="6 7">JCM 9383</strain>
    </source>
</reference>
<dbReference type="InterPro" id="IPR023213">
    <property type="entry name" value="CAT-like_dom_sf"/>
</dbReference>
<evidence type="ECO:0000256" key="1">
    <source>
        <dbReference type="ARBA" id="ARBA00001957"/>
    </source>
</evidence>
<dbReference type="Gene3D" id="3.40.50.1820">
    <property type="entry name" value="alpha/beta hydrolase"/>
    <property type="match status" value="1"/>
</dbReference>
<dbReference type="InterPro" id="IPR042099">
    <property type="entry name" value="ANL_N_sf"/>
</dbReference>
<feature type="compositionally biased region" description="Basic and acidic residues" evidence="4">
    <location>
        <begin position="10"/>
        <end position="20"/>
    </location>
</feature>
<evidence type="ECO:0000256" key="2">
    <source>
        <dbReference type="ARBA" id="ARBA00022450"/>
    </source>
</evidence>
<dbReference type="PROSITE" id="PS50075">
    <property type="entry name" value="CARRIER"/>
    <property type="match status" value="2"/>
</dbReference>
<dbReference type="Pfam" id="PF00550">
    <property type="entry name" value="PP-binding"/>
    <property type="match status" value="2"/>
</dbReference>